<accession>A0A8H2Y080</accession>
<organism evidence="2 3">
    <name type="scientific">Rhizoctonia solani</name>
    <dbReference type="NCBI Taxonomy" id="456999"/>
    <lineage>
        <taxon>Eukaryota</taxon>
        <taxon>Fungi</taxon>
        <taxon>Dikarya</taxon>
        <taxon>Basidiomycota</taxon>
        <taxon>Agaricomycotina</taxon>
        <taxon>Agaricomycetes</taxon>
        <taxon>Cantharellales</taxon>
        <taxon>Ceratobasidiaceae</taxon>
        <taxon>Rhizoctonia</taxon>
    </lineage>
</organism>
<gene>
    <name evidence="2" type="ORF">RDB_LOCUS28989</name>
</gene>
<protein>
    <submittedName>
        <fullName evidence="2">Uncharacterized protein</fullName>
    </submittedName>
</protein>
<dbReference type="EMBL" id="CAJMWZ010001715">
    <property type="protein sequence ID" value="CAE6440593.1"/>
    <property type="molecule type" value="Genomic_DNA"/>
</dbReference>
<evidence type="ECO:0000313" key="2">
    <source>
        <dbReference type="EMBL" id="CAE6440593.1"/>
    </source>
</evidence>
<feature type="region of interest" description="Disordered" evidence="1">
    <location>
        <begin position="134"/>
        <end position="159"/>
    </location>
</feature>
<proteinExistence type="predicted"/>
<feature type="compositionally biased region" description="Basic residues" evidence="1">
    <location>
        <begin position="134"/>
        <end position="148"/>
    </location>
</feature>
<dbReference type="Proteomes" id="UP000663850">
    <property type="component" value="Unassembled WGS sequence"/>
</dbReference>
<comment type="caution">
    <text evidence="2">The sequence shown here is derived from an EMBL/GenBank/DDBJ whole genome shotgun (WGS) entry which is preliminary data.</text>
</comment>
<reference evidence="2" key="1">
    <citation type="submission" date="2021-01" db="EMBL/GenBank/DDBJ databases">
        <authorList>
            <person name="Kaushik A."/>
        </authorList>
    </citation>
    <scope>NUCLEOTIDE SEQUENCE</scope>
    <source>
        <strain evidence="2">Type strain: AG8-Rh-89/</strain>
    </source>
</reference>
<sequence>MPTFAGYYVAPDDWVDWLRPRCPQYSLDPGMAEVLIQEAINEKKFGKYLAVIMVTSPESVPGRFMQGMMVYRVSSDKQVYIHPRADSKIDLNGSRGLERLFGLKTSEWRSYWYNPNSLEMPYEAEFLEPTPLKANRKSKRTRKTRKSKKEVDSHQNGRAHVKLKDGERTRGVLIARILFGLHNPATRFCAVAAAVAVAYWLMA</sequence>
<evidence type="ECO:0000313" key="3">
    <source>
        <dbReference type="Proteomes" id="UP000663850"/>
    </source>
</evidence>
<evidence type="ECO:0000256" key="1">
    <source>
        <dbReference type="SAM" id="MobiDB-lite"/>
    </source>
</evidence>
<dbReference type="AlphaFoldDB" id="A0A8H2Y080"/>
<name>A0A8H2Y080_9AGAM</name>